<feature type="transmembrane region" description="Helical" evidence="8">
    <location>
        <begin position="12"/>
        <end position="33"/>
    </location>
</feature>
<feature type="transmembrane region" description="Helical" evidence="8">
    <location>
        <begin position="138"/>
        <end position="156"/>
    </location>
</feature>
<evidence type="ECO:0000256" key="4">
    <source>
        <dbReference type="ARBA" id="ARBA00022519"/>
    </source>
</evidence>
<dbReference type="Pfam" id="PF12832">
    <property type="entry name" value="MFS_1_like"/>
    <property type="match status" value="1"/>
</dbReference>
<feature type="transmembrane region" description="Helical" evidence="8">
    <location>
        <begin position="208"/>
        <end position="227"/>
    </location>
</feature>
<feature type="transmembrane region" description="Helical" evidence="8">
    <location>
        <begin position="304"/>
        <end position="325"/>
    </location>
</feature>
<dbReference type="Proteomes" id="UP000655420">
    <property type="component" value="Unassembled WGS sequence"/>
</dbReference>
<dbReference type="EMBL" id="JAEHHL010000004">
    <property type="protein sequence ID" value="MBK0399269.1"/>
    <property type="molecule type" value="Genomic_DNA"/>
</dbReference>
<keyword evidence="11" id="KW-1185">Reference proteome</keyword>
<dbReference type="PIRSF" id="PIRSF004925">
    <property type="entry name" value="HcaT"/>
    <property type="match status" value="1"/>
</dbReference>
<reference evidence="10" key="1">
    <citation type="submission" date="2020-12" db="EMBL/GenBank/DDBJ databases">
        <title>Bacterial taxonomy.</title>
        <authorList>
            <person name="Pan X."/>
        </authorList>
    </citation>
    <scope>NUCLEOTIDE SEQUENCE</scope>
    <source>
        <strain evidence="10">M0105</strain>
    </source>
</reference>
<evidence type="ECO:0000256" key="8">
    <source>
        <dbReference type="SAM" id="Phobius"/>
    </source>
</evidence>
<keyword evidence="5 8" id="KW-0812">Transmembrane</keyword>
<feature type="domain" description="Major facilitator superfamily associated" evidence="9">
    <location>
        <begin position="17"/>
        <end position="363"/>
    </location>
</feature>
<keyword evidence="2" id="KW-0813">Transport</keyword>
<protein>
    <submittedName>
        <fullName evidence="10">MFS transporter</fullName>
    </submittedName>
</protein>
<sequence>MSSALASRAGLLTCGYYAALFLAVGAHLPYWPVWLKAWGLGDGEIGTYLGAALAVRLVANAAMSAVADAHAVRRLMLGICGFVAATVFALHALAESRPVLFVLTLMVTMSLSPMIPLGEALGLRAAIRHGFPYPQARAVGSAAFLVMNLGLGVAIAHVGPDAALWSLVVCCALAAVFGLMHPGGGAPPGGGLDTAGLREGWQLTASPAFLAFVVAASAGLASHAVFYSYGSLVWAAQGIGAEVIGQLWAMGVAVEVALMLGPGARLVVRLGPARALAIGAAAGILRWGMLSAEPALWALWPLQALHALTFALAHLGAMAFIASAIPPRLAATAQGVYVGTISGTVMAGATLLAGVVSGTQGMAASYWLAAGLSAVSLIAALVLIRRWDGERLMPT</sequence>
<name>A0A8J7M6J3_9RHOB</name>
<evidence type="ECO:0000256" key="3">
    <source>
        <dbReference type="ARBA" id="ARBA00022475"/>
    </source>
</evidence>
<evidence type="ECO:0000256" key="5">
    <source>
        <dbReference type="ARBA" id="ARBA00022692"/>
    </source>
</evidence>
<keyword evidence="7 8" id="KW-0472">Membrane</keyword>
<dbReference type="GO" id="GO:0015528">
    <property type="term" value="F:lactose:proton symporter activity"/>
    <property type="evidence" value="ECO:0007669"/>
    <property type="project" value="TreeGrafter"/>
</dbReference>
<evidence type="ECO:0000259" key="9">
    <source>
        <dbReference type="Pfam" id="PF12832"/>
    </source>
</evidence>
<keyword evidence="4" id="KW-0997">Cell inner membrane</keyword>
<feature type="transmembrane region" description="Helical" evidence="8">
    <location>
        <begin position="162"/>
        <end position="180"/>
    </location>
</feature>
<dbReference type="Gene3D" id="1.20.1250.20">
    <property type="entry name" value="MFS general substrate transporter like domains"/>
    <property type="match status" value="2"/>
</dbReference>
<evidence type="ECO:0000256" key="2">
    <source>
        <dbReference type="ARBA" id="ARBA00022448"/>
    </source>
</evidence>
<evidence type="ECO:0000313" key="10">
    <source>
        <dbReference type="EMBL" id="MBK0399269.1"/>
    </source>
</evidence>
<gene>
    <name evidence="10" type="ORF">H0I76_08710</name>
</gene>
<feature type="transmembrane region" description="Helical" evidence="8">
    <location>
        <begin position="275"/>
        <end position="292"/>
    </location>
</feature>
<dbReference type="GO" id="GO:0030395">
    <property type="term" value="F:lactose binding"/>
    <property type="evidence" value="ECO:0007669"/>
    <property type="project" value="TreeGrafter"/>
</dbReference>
<dbReference type="GO" id="GO:0005886">
    <property type="term" value="C:plasma membrane"/>
    <property type="evidence" value="ECO:0007669"/>
    <property type="project" value="UniProtKB-SubCell"/>
</dbReference>
<dbReference type="InterPro" id="IPR036259">
    <property type="entry name" value="MFS_trans_sf"/>
</dbReference>
<proteinExistence type="predicted"/>
<evidence type="ECO:0000256" key="1">
    <source>
        <dbReference type="ARBA" id="ARBA00004429"/>
    </source>
</evidence>
<dbReference type="NCBIfam" id="NF037955">
    <property type="entry name" value="mfs"/>
    <property type="match status" value="1"/>
</dbReference>
<feature type="transmembrane region" description="Helical" evidence="8">
    <location>
        <begin position="247"/>
        <end position="268"/>
    </location>
</feature>
<evidence type="ECO:0000256" key="7">
    <source>
        <dbReference type="ARBA" id="ARBA00023136"/>
    </source>
</evidence>
<dbReference type="PANTHER" id="PTHR23522:SF10">
    <property type="entry name" value="3-PHENYLPROPIONIC ACID TRANSPORTER-RELATED"/>
    <property type="match status" value="1"/>
</dbReference>
<feature type="transmembrane region" description="Helical" evidence="8">
    <location>
        <begin position="99"/>
        <end position="117"/>
    </location>
</feature>
<dbReference type="InterPro" id="IPR026032">
    <property type="entry name" value="HcaT-like"/>
</dbReference>
<organism evidence="10 11">
    <name type="scientific">Thermohalobaculum xanthum</name>
    <dbReference type="NCBI Taxonomy" id="2753746"/>
    <lineage>
        <taxon>Bacteria</taxon>
        <taxon>Pseudomonadati</taxon>
        <taxon>Pseudomonadota</taxon>
        <taxon>Alphaproteobacteria</taxon>
        <taxon>Rhodobacterales</taxon>
        <taxon>Paracoccaceae</taxon>
        <taxon>Thermohalobaculum</taxon>
    </lineage>
</organism>
<feature type="transmembrane region" description="Helical" evidence="8">
    <location>
        <begin position="75"/>
        <end position="93"/>
    </location>
</feature>
<dbReference type="SUPFAM" id="SSF103473">
    <property type="entry name" value="MFS general substrate transporter"/>
    <property type="match status" value="1"/>
</dbReference>
<feature type="transmembrane region" description="Helical" evidence="8">
    <location>
        <begin position="337"/>
        <end position="358"/>
    </location>
</feature>
<evidence type="ECO:0000256" key="6">
    <source>
        <dbReference type="ARBA" id="ARBA00022989"/>
    </source>
</evidence>
<feature type="transmembrane region" description="Helical" evidence="8">
    <location>
        <begin position="364"/>
        <end position="384"/>
    </location>
</feature>
<dbReference type="AlphaFoldDB" id="A0A8J7M6J3"/>
<keyword evidence="3" id="KW-1003">Cell membrane</keyword>
<evidence type="ECO:0000313" key="11">
    <source>
        <dbReference type="Proteomes" id="UP000655420"/>
    </source>
</evidence>
<keyword evidence="6 8" id="KW-1133">Transmembrane helix</keyword>
<comment type="subcellular location">
    <subcellularLocation>
        <location evidence="1">Cell inner membrane</location>
        <topology evidence="1">Multi-pass membrane protein</topology>
    </subcellularLocation>
</comment>
<accession>A0A8J7M6J3</accession>
<dbReference type="PANTHER" id="PTHR23522">
    <property type="entry name" value="BLL5896 PROTEIN"/>
    <property type="match status" value="1"/>
</dbReference>
<dbReference type="InterPro" id="IPR024989">
    <property type="entry name" value="MFS_assoc_dom"/>
</dbReference>
<feature type="transmembrane region" description="Helical" evidence="8">
    <location>
        <begin position="45"/>
        <end position="63"/>
    </location>
</feature>
<dbReference type="RefSeq" id="WP_200609357.1">
    <property type="nucleotide sequence ID" value="NZ_JAEHHL010000004.1"/>
</dbReference>
<comment type="caution">
    <text evidence="10">The sequence shown here is derived from an EMBL/GenBank/DDBJ whole genome shotgun (WGS) entry which is preliminary data.</text>
</comment>